<evidence type="ECO:0000256" key="4">
    <source>
        <dbReference type="PROSITE-ProRule" id="PRU00117"/>
    </source>
</evidence>
<dbReference type="PANTHER" id="PTHR40980:SF4">
    <property type="entry name" value="TONB-DEPENDENT RECEPTOR-LIKE BETA-BARREL DOMAIN-CONTAINING PROTEIN"/>
    <property type="match status" value="1"/>
</dbReference>
<dbReference type="STRING" id="1302690.BUE76_02580"/>
<dbReference type="PROSITE" id="PS50084">
    <property type="entry name" value="KH_TYPE_1"/>
    <property type="match status" value="1"/>
</dbReference>
<dbReference type="Pfam" id="PF14905">
    <property type="entry name" value="OMP_b-brl_3"/>
    <property type="match status" value="1"/>
</dbReference>
<keyword evidence="7" id="KW-0675">Receptor</keyword>
<protein>
    <submittedName>
        <fullName evidence="7">Outer membrane receptor proteins, mostly Fe transport</fullName>
    </submittedName>
</protein>
<dbReference type="EMBL" id="FQUO01000017">
    <property type="protein sequence ID" value="SHG06697.1"/>
    <property type="molecule type" value="Genomic_DNA"/>
</dbReference>
<sequence>MRCFTFLWLLLATTAKAQTIQGSVRNEQGEPLVNATITAYRDSAVWKYTLSDNKGTFQLAQPAAGKLRLYVSYKGYQDWDSILTMPVAIAIQVNMQRMAQSLSAVTVNSNKPLIEVQPDKTVFNVSGSIVGSGGSALEVLQKSPGVLVDKDDNITMNAKSGVRIYIDGRPSPLSVQEIAAQLRTMPAADIDAIEIITNPSARYEAAGNAGIINIRLKKNKNYGTNGSINTGWNLGLFPKYNSGVSLNHRNKKINLFSNYSYNKGRYQSTLNLFRYQNDSLFDQRSQTNSRSKSHNIKAGADFFINKQQTLGVLVNTNLSDNSGRTRSLTPIAAQDDKLVVQTLEAITQSERRRTNISANINYRFADTAGSALTADADYGYYDMEASAFTPNYYRNNAGAILYQTTFGNRTPVRIRFYSLQASWEQNWKGGKLNVGWRSTWASTNNTFHFFDYINNAPVLSEERSNRFNYNENINAAYLQYSKQKGAWSYQAGLRLEHTASLGELIASQSNKDQRVQRNYINLFPTSGITYQLNKNHQLGLSLGRRIDRPSYQDLNPFENRIDELTYQKGNPFLRPQFTNNIELKHTYKYKLSSSIGFSDVQDFFAAITDTIEGRRNFITTRNLASQKIWSLNTGMPFAIAKWWNLYFNAGVNHSRYRAQFEPGKEVRINATVANIYQQHSFTFSKKWSGELSCFYMSPYVWAGNYECRSMWSLDAGVQTKLLRDKATLKLSISDIFRRMPWEGTSRLGQLRIDASGGWESRQLRLNFAYRFGNKEVKAARQRKTGLDDLNNRVQ</sequence>
<organism evidence="7 8">
    <name type="scientific">Cnuella takakiae</name>
    <dbReference type="NCBI Taxonomy" id="1302690"/>
    <lineage>
        <taxon>Bacteria</taxon>
        <taxon>Pseudomonadati</taxon>
        <taxon>Bacteroidota</taxon>
        <taxon>Chitinophagia</taxon>
        <taxon>Chitinophagales</taxon>
        <taxon>Chitinophagaceae</taxon>
        <taxon>Cnuella</taxon>
    </lineage>
</organism>
<evidence type="ECO:0000256" key="2">
    <source>
        <dbReference type="ARBA" id="ARBA00023136"/>
    </source>
</evidence>
<keyword evidence="8" id="KW-1185">Reference proteome</keyword>
<dbReference type="Proteomes" id="UP000184368">
    <property type="component" value="Unassembled WGS sequence"/>
</dbReference>
<keyword evidence="4" id="KW-0694">RNA-binding</keyword>
<evidence type="ECO:0000313" key="7">
    <source>
        <dbReference type="EMBL" id="SHG06697.1"/>
    </source>
</evidence>
<evidence type="ECO:0000256" key="5">
    <source>
        <dbReference type="SAM" id="SignalP"/>
    </source>
</evidence>
<dbReference type="InterPro" id="IPR036942">
    <property type="entry name" value="Beta-barrel_TonB_sf"/>
</dbReference>
<dbReference type="InterPro" id="IPR008969">
    <property type="entry name" value="CarboxyPept-like_regulatory"/>
</dbReference>
<gene>
    <name evidence="7" type="ORF">SAMN05444008_11741</name>
</gene>
<dbReference type="GO" id="GO:0003723">
    <property type="term" value="F:RNA binding"/>
    <property type="evidence" value="ECO:0007669"/>
    <property type="project" value="UniProtKB-UniRule"/>
</dbReference>
<keyword evidence="5" id="KW-0732">Signal</keyword>
<reference evidence="7 8" key="1">
    <citation type="submission" date="2016-11" db="EMBL/GenBank/DDBJ databases">
        <authorList>
            <person name="Jaros S."/>
            <person name="Januszkiewicz K."/>
            <person name="Wedrychowicz H."/>
        </authorList>
    </citation>
    <scope>NUCLEOTIDE SEQUENCE [LARGE SCALE GENOMIC DNA]</scope>
    <source>
        <strain evidence="7 8">DSM 26897</strain>
    </source>
</reference>
<feature type="domain" description="Outer membrane protein beta-barrel" evidence="6">
    <location>
        <begin position="366"/>
        <end position="769"/>
    </location>
</feature>
<feature type="signal peptide" evidence="5">
    <location>
        <begin position="1"/>
        <end position="17"/>
    </location>
</feature>
<name>A0A1M5GSV4_9BACT</name>
<dbReference type="PANTHER" id="PTHR40980">
    <property type="entry name" value="PLUG DOMAIN-CONTAINING PROTEIN"/>
    <property type="match status" value="1"/>
</dbReference>
<dbReference type="Gene3D" id="2.170.130.10">
    <property type="entry name" value="TonB-dependent receptor, plug domain"/>
    <property type="match status" value="1"/>
</dbReference>
<accession>A0A1M5GSV4</accession>
<feature type="chain" id="PRO_5012115596" evidence="5">
    <location>
        <begin position="18"/>
        <end position="794"/>
    </location>
</feature>
<dbReference type="Pfam" id="PF13620">
    <property type="entry name" value="CarboxypepD_reg"/>
    <property type="match status" value="1"/>
</dbReference>
<comment type="subcellular location">
    <subcellularLocation>
        <location evidence="1">Cell outer membrane</location>
    </subcellularLocation>
</comment>
<dbReference type="Gene3D" id="2.40.170.20">
    <property type="entry name" value="TonB-dependent receptor, beta-barrel domain"/>
    <property type="match status" value="1"/>
</dbReference>
<proteinExistence type="predicted"/>
<dbReference type="GO" id="GO:0009279">
    <property type="term" value="C:cell outer membrane"/>
    <property type="evidence" value="ECO:0007669"/>
    <property type="project" value="UniProtKB-SubCell"/>
</dbReference>
<evidence type="ECO:0000256" key="1">
    <source>
        <dbReference type="ARBA" id="ARBA00004442"/>
    </source>
</evidence>
<keyword evidence="2" id="KW-0472">Membrane</keyword>
<dbReference type="SUPFAM" id="SSF49464">
    <property type="entry name" value="Carboxypeptidase regulatory domain-like"/>
    <property type="match status" value="1"/>
</dbReference>
<dbReference type="OrthoDB" id="905812at2"/>
<dbReference type="AlphaFoldDB" id="A0A1M5GSV4"/>
<dbReference type="SUPFAM" id="SSF56935">
    <property type="entry name" value="Porins"/>
    <property type="match status" value="1"/>
</dbReference>
<evidence type="ECO:0000259" key="6">
    <source>
        <dbReference type="Pfam" id="PF14905"/>
    </source>
</evidence>
<evidence type="ECO:0000256" key="3">
    <source>
        <dbReference type="ARBA" id="ARBA00023237"/>
    </source>
</evidence>
<keyword evidence="3" id="KW-0998">Cell outer membrane</keyword>
<dbReference type="InterPro" id="IPR037066">
    <property type="entry name" value="Plug_dom_sf"/>
</dbReference>
<dbReference type="Gene3D" id="2.60.40.1120">
    <property type="entry name" value="Carboxypeptidase-like, regulatory domain"/>
    <property type="match status" value="1"/>
</dbReference>
<evidence type="ECO:0000313" key="8">
    <source>
        <dbReference type="Proteomes" id="UP000184368"/>
    </source>
</evidence>
<dbReference type="InterPro" id="IPR041700">
    <property type="entry name" value="OMP_b-brl_3"/>
</dbReference>
<dbReference type="RefSeq" id="WP_073046561.1">
    <property type="nucleotide sequence ID" value="NZ_FQUO01000017.1"/>
</dbReference>